<sequence>MRKIRGFRLGRRLARVWRWVRRRPCNRSYLRFRPTEDSSPSWSSQACDAKYRTAVAAKIAGWGRCLARRLRPSPRSGKEDNTRHLLGHGDDNHHLWEQPPQQREDEVEDMTPPKGHLPVYVGRNDVDPPRRVLVPVIYFNHPLFGELLRGAEEEFDFRHPGGITIPCPISDFESVRTLVAAASGIGCRHGGRSPRARRWPLTLS</sequence>
<feature type="compositionally biased region" description="Basic and acidic residues" evidence="2">
    <location>
        <begin position="76"/>
        <end position="96"/>
    </location>
</feature>
<proteinExistence type="inferred from homology"/>
<protein>
    <submittedName>
        <fullName evidence="3">Uncharacterized protein</fullName>
    </submittedName>
</protein>
<comment type="caution">
    <text evidence="3">The sequence shown here is derived from an EMBL/GenBank/DDBJ whole genome shotgun (WGS) entry which is preliminary data.</text>
</comment>
<dbReference type="Pfam" id="PF02519">
    <property type="entry name" value="Auxin_inducible"/>
    <property type="match status" value="1"/>
</dbReference>
<evidence type="ECO:0000256" key="2">
    <source>
        <dbReference type="SAM" id="MobiDB-lite"/>
    </source>
</evidence>
<evidence type="ECO:0000313" key="3">
    <source>
        <dbReference type="EMBL" id="MQM12508.1"/>
    </source>
</evidence>
<gene>
    <name evidence="3" type="ORF">Taro_045426</name>
</gene>
<dbReference type="AlphaFoldDB" id="A0A843X078"/>
<comment type="similarity">
    <text evidence="1">Belongs to the ARG7 family.</text>
</comment>
<name>A0A843X078_COLES</name>
<dbReference type="PANTHER" id="PTHR31374:SF304">
    <property type="entry name" value="OS04G0537100 PROTEIN"/>
    <property type="match status" value="1"/>
</dbReference>
<dbReference type="GO" id="GO:0009733">
    <property type="term" value="P:response to auxin"/>
    <property type="evidence" value="ECO:0007669"/>
    <property type="project" value="InterPro"/>
</dbReference>
<keyword evidence="4" id="KW-1185">Reference proteome</keyword>
<dbReference type="EMBL" id="NMUH01005340">
    <property type="protein sequence ID" value="MQM12508.1"/>
    <property type="molecule type" value="Genomic_DNA"/>
</dbReference>
<evidence type="ECO:0000256" key="1">
    <source>
        <dbReference type="ARBA" id="ARBA00006974"/>
    </source>
</evidence>
<feature type="region of interest" description="Disordered" evidence="2">
    <location>
        <begin position="70"/>
        <end position="122"/>
    </location>
</feature>
<organism evidence="3 4">
    <name type="scientific">Colocasia esculenta</name>
    <name type="common">Wild taro</name>
    <name type="synonym">Arum esculentum</name>
    <dbReference type="NCBI Taxonomy" id="4460"/>
    <lineage>
        <taxon>Eukaryota</taxon>
        <taxon>Viridiplantae</taxon>
        <taxon>Streptophyta</taxon>
        <taxon>Embryophyta</taxon>
        <taxon>Tracheophyta</taxon>
        <taxon>Spermatophyta</taxon>
        <taxon>Magnoliopsida</taxon>
        <taxon>Liliopsida</taxon>
        <taxon>Araceae</taxon>
        <taxon>Aroideae</taxon>
        <taxon>Colocasieae</taxon>
        <taxon>Colocasia</taxon>
    </lineage>
</organism>
<evidence type="ECO:0000313" key="4">
    <source>
        <dbReference type="Proteomes" id="UP000652761"/>
    </source>
</evidence>
<dbReference type="Proteomes" id="UP000652761">
    <property type="component" value="Unassembled WGS sequence"/>
</dbReference>
<accession>A0A843X078</accession>
<reference evidence="3" key="1">
    <citation type="submission" date="2017-07" db="EMBL/GenBank/DDBJ databases">
        <title>Taro Niue Genome Assembly and Annotation.</title>
        <authorList>
            <person name="Atibalentja N."/>
            <person name="Keating K."/>
            <person name="Fields C.J."/>
        </authorList>
    </citation>
    <scope>NUCLEOTIDE SEQUENCE</scope>
    <source>
        <strain evidence="3">Niue_2</strain>
        <tissue evidence="3">Leaf</tissue>
    </source>
</reference>
<dbReference type="OrthoDB" id="1026046at2759"/>
<dbReference type="InterPro" id="IPR003676">
    <property type="entry name" value="SAUR_fam"/>
</dbReference>
<dbReference type="PANTHER" id="PTHR31374">
    <property type="entry name" value="AUXIN-INDUCED PROTEIN-LIKE-RELATED"/>
    <property type="match status" value="1"/>
</dbReference>